<keyword evidence="1" id="KW-0597">Phosphoprotein</keyword>
<protein>
    <submittedName>
        <fullName evidence="3">Two-component system response regulator</fullName>
    </submittedName>
</protein>
<dbReference type="SMART" id="SM00448">
    <property type="entry name" value="REC"/>
    <property type="match status" value="1"/>
</dbReference>
<dbReference type="Pfam" id="PF00072">
    <property type="entry name" value="Response_reg"/>
    <property type="match status" value="1"/>
</dbReference>
<gene>
    <name evidence="3" type="ORF">DI536_34440</name>
</gene>
<dbReference type="AlphaFoldDB" id="A0A2W5SUA4"/>
<comment type="caution">
    <text evidence="3">The sequence shown here is derived from an EMBL/GenBank/DDBJ whole genome shotgun (WGS) entry which is preliminary data.</text>
</comment>
<evidence type="ECO:0000256" key="1">
    <source>
        <dbReference type="PROSITE-ProRule" id="PRU00169"/>
    </source>
</evidence>
<sequence length="135" mass="15458">MLNLLAVDDDSIDRMTLRRALKKGGVAHRLFEAADGFAALEILRGTTMPRERRLVLLDINMPRMNGLEFMRLVRADEALRHTPLLMLTTSVLASDREEAHRLNCAGYFVKPLGFDVFVEVLRTIDQYWSRVTFPP</sequence>
<feature type="domain" description="Response regulatory" evidence="2">
    <location>
        <begin position="3"/>
        <end position="125"/>
    </location>
</feature>
<name>A0A2W5SUA4_9BACT</name>
<accession>A0A2W5SUA4</accession>
<dbReference type="PANTHER" id="PTHR44520">
    <property type="entry name" value="RESPONSE REGULATOR RCP1-RELATED"/>
    <property type="match status" value="1"/>
</dbReference>
<evidence type="ECO:0000259" key="2">
    <source>
        <dbReference type="PROSITE" id="PS50110"/>
    </source>
</evidence>
<dbReference type="EMBL" id="QFQP01000059">
    <property type="protein sequence ID" value="PZR04363.1"/>
    <property type="molecule type" value="Genomic_DNA"/>
</dbReference>
<dbReference type="CDD" id="cd17557">
    <property type="entry name" value="REC_Rcp-like"/>
    <property type="match status" value="1"/>
</dbReference>
<organism evidence="3 4">
    <name type="scientific">Archangium gephyra</name>
    <dbReference type="NCBI Taxonomy" id="48"/>
    <lineage>
        <taxon>Bacteria</taxon>
        <taxon>Pseudomonadati</taxon>
        <taxon>Myxococcota</taxon>
        <taxon>Myxococcia</taxon>
        <taxon>Myxococcales</taxon>
        <taxon>Cystobacterineae</taxon>
        <taxon>Archangiaceae</taxon>
        <taxon>Archangium</taxon>
    </lineage>
</organism>
<evidence type="ECO:0000313" key="3">
    <source>
        <dbReference type="EMBL" id="PZR04363.1"/>
    </source>
</evidence>
<dbReference type="PROSITE" id="PS50110">
    <property type="entry name" value="RESPONSE_REGULATORY"/>
    <property type="match status" value="1"/>
</dbReference>
<dbReference type="InterPro" id="IPR011006">
    <property type="entry name" value="CheY-like_superfamily"/>
</dbReference>
<dbReference type="PANTHER" id="PTHR44520:SF2">
    <property type="entry name" value="RESPONSE REGULATOR RCP1"/>
    <property type="match status" value="1"/>
</dbReference>
<dbReference type="InterPro" id="IPR052893">
    <property type="entry name" value="TCS_response_regulator"/>
</dbReference>
<dbReference type="SUPFAM" id="SSF52172">
    <property type="entry name" value="CheY-like"/>
    <property type="match status" value="1"/>
</dbReference>
<dbReference type="Gene3D" id="3.40.50.2300">
    <property type="match status" value="1"/>
</dbReference>
<proteinExistence type="predicted"/>
<feature type="modified residue" description="4-aspartylphosphate" evidence="1">
    <location>
        <position position="58"/>
    </location>
</feature>
<reference evidence="3 4" key="1">
    <citation type="submission" date="2017-08" db="EMBL/GenBank/DDBJ databases">
        <title>Infants hospitalized years apart are colonized by the same room-sourced microbial strains.</title>
        <authorList>
            <person name="Brooks B."/>
            <person name="Olm M.R."/>
            <person name="Firek B.A."/>
            <person name="Baker R."/>
            <person name="Thomas B.C."/>
            <person name="Morowitz M.J."/>
            <person name="Banfield J.F."/>
        </authorList>
    </citation>
    <scope>NUCLEOTIDE SEQUENCE [LARGE SCALE GENOMIC DNA]</scope>
    <source>
        <strain evidence="3">S2_003_000_R2_14</strain>
    </source>
</reference>
<evidence type="ECO:0000313" key="4">
    <source>
        <dbReference type="Proteomes" id="UP000249061"/>
    </source>
</evidence>
<dbReference type="Proteomes" id="UP000249061">
    <property type="component" value="Unassembled WGS sequence"/>
</dbReference>
<dbReference type="InterPro" id="IPR001789">
    <property type="entry name" value="Sig_transdc_resp-reg_receiver"/>
</dbReference>
<dbReference type="GO" id="GO:0000160">
    <property type="term" value="P:phosphorelay signal transduction system"/>
    <property type="evidence" value="ECO:0007669"/>
    <property type="project" value="InterPro"/>
</dbReference>